<proteinExistence type="inferred from homology"/>
<accession>A0A803KM09</accession>
<evidence type="ECO:0008006" key="7">
    <source>
        <dbReference type="Google" id="ProtNLM"/>
    </source>
</evidence>
<dbReference type="SUPFAM" id="SSF51445">
    <property type="entry name" value="(Trans)glycosidases"/>
    <property type="match status" value="1"/>
</dbReference>
<dbReference type="Gene3D" id="3.20.20.80">
    <property type="entry name" value="Glycosidases"/>
    <property type="match status" value="1"/>
</dbReference>
<keyword evidence="6" id="KW-1185">Reference proteome</keyword>
<organism evidence="5 6">
    <name type="scientific">Chenopodium quinoa</name>
    <name type="common">Quinoa</name>
    <dbReference type="NCBI Taxonomy" id="63459"/>
    <lineage>
        <taxon>Eukaryota</taxon>
        <taxon>Viridiplantae</taxon>
        <taxon>Streptophyta</taxon>
        <taxon>Embryophyta</taxon>
        <taxon>Tracheophyta</taxon>
        <taxon>Spermatophyta</taxon>
        <taxon>Magnoliopsida</taxon>
        <taxon>eudicotyledons</taxon>
        <taxon>Gunneridae</taxon>
        <taxon>Pentapetalae</taxon>
        <taxon>Caryophyllales</taxon>
        <taxon>Chenopodiaceae</taxon>
        <taxon>Chenopodioideae</taxon>
        <taxon>Atripliceae</taxon>
        <taxon>Chenopodium</taxon>
    </lineage>
</organism>
<dbReference type="PRINTS" id="PR00131">
    <property type="entry name" value="GLHYDRLASE1"/>
</dbReference>
<evidence type="ECO:0000256" key="4">
    <source>
        <dbReference type="RuleBase" id="RU003690"/>
    </source>
</evidence>
<keyword evidence="3" id="KW-0326">Glycosidase</keyword>
<name>A0A803KM09_CHEQI</name>
<sequence>MERKRRRSSFATATATASINYTNIGTNYGISFLNRTHFPLGFLFGSASSAYQFEGGAEEDGKGPSTWDTFTHKFPDKIADGKNGDEAVDSYHRYKEDVKIMNEMGLSAYRFSISWPRVLPYGKVSKGVNQKGIAYYHNLINELLANGIQPFITLFHWDLPQSLQDEYGGFLSPHIVDDFRDYADLCYREFGNKVKHWITLNEPWTYSTGIYTTGVFSSKQCSKSNPQNCKVNVATDPYEIAHYQLLAHGAAVQIYKQKYQASQKGVIGIAINSNWFIPYSQAKQDRSSALRAVDFMFGWYMDPITHGDYPHTMRFLVGSRLPKFSREQSRMLKGSFDFVGLNYYTSSYAAFAPSFRNTEPSYSTDSLVNMTFERNGIPIGPKAASDWLYIYPRGIFDLLLYIKRRYKNPIIYITENGCDESNDPRLSLEEALTDSMRIHYYHGHLAFLKLAMRNAVKVRGYFAWSLLDNFEWGSGYTVRFGINYVDYKDGLRRYPKHSAKWFKNFLHR</sequence>
<dbReference type="GO" id="GO:0008422">
    <property type="term" value="F:beta-glucosidase activity"/>
    <property type="evidence" value="ECO:0007669"/>
    <property type="project" value="UniProtKB-ARBA"/>
</dbReference>
<dbReference type="Proteomes" id="UP000596660">
    <property type="component" value="Unplaced"/>
</dbReference>
<dbReference type="EnsemblPlants" id="AUR62000065-RA">
    <property type="protein sequence ID" value="AUR62000065-RA:cds"/>
    <property type="gene ID" value="AUR62000065"/>
</dbReference>
<dbReference type="FunFam" id="3.20.20.80:FF:000020">
    <property type="entry name" value="Beta-glucosidase 12"/>
    <property type="match status" value="1"/>
</dbReference>
<dbReference type="InterPro" id="IPR033132">
    <property type="entry name" value="GH_1_N_CS"/>
</dbReference>
<dbReference type="PANTHER" id="PTHR10353:SF137">
    <property type="entry name" value="MYROSINASE 3-RELATED"/>
    <property type="match status" value="1"/>
</dbReference>
<keyword evidence="2" id="KW-0378">Hydrolase</keyword>
<dbReference type="Gramene" id="AUR62000065-RA">
    <property type="protein sequence ID" value="AUR62000065-RA:cds"/>
    <property type="gene ID" value="AUR62000065"/>
</dbReference>
<dbReference type="InterPro" id="IPR017853">
    <property type="entry name" value="GH"/>
</dbReference>
<evidence type="ECO:0000313" key="6">
    <source>
        <dbReference type="Proteomes" id="UP000596660"/>
    </source>
</evidence>
<dbReference type="InterPro" id="IPR001360">
    <property type="entry name" value="Glyco_hydro_1"/>
</dbReference>
<evidence type="ECO:0000256" key="3">
    <source>
        <dbReference type="ARBA" id="ARBA00023295"/>
    </source>
</evidence>
<dbReference type="PANTHER" id="PTHR10353">
    <property type="entry name" value="GLYCOSYL HYDROLASE"/>
    <property type="match status" value="1"/>
</dbReference>
<comment type="similarity">
    <text evidence="1 4">Belongs to the glycosyl hydrolase 1 family.</text>
</comment>
<evidence type="ECO:0000256" key="2">
    <source>
        <dbReference type="ARBA" id="ARBA00022801"/>
    </source>
</evidence>
<reference evidence="5" key="2">
    <citation type="submission" date="2021-03" db="UniProtKB">
        <authorList>
            <consortium name="EnsemblPlants"/>
        </authorList>
    </citation>
    <scope>IDENTIFICATION</scope>
</reference>
<dbReference type="GO" id="GO:0005975">
    <property type="term" value="P:carbohydrate metabolic process"/>
    <property type="evidence" value="ECO:0007669"/>
    <property type="project" value="InterPro"/>
</dbReference>
<dbReference type="PROSITE" id="PS00653">
    <property type="entry name" value="GLYCOSYL_HYDROL_F1_2"/>
    <property type="match status" value="1"/>
</dbReference>
<reference evidence="5" key="1">
    <citation type="journal article" date="2017" name="Nature">
        <title>The genome of Chenopodium quinoa.</title>
        <authorList>
            <person name="Jarvis D.E."/>
            <person name="Ho Y.S."/>
            <person name="Lightfoot D.J."/>
            <person name="Schmoeckel S.M."/>
            <person name="Li B."/>
            <person name="Borm T.J.A."/>
            <person name="Ohyanagi H."/>
            <person name="Mineta K."/>
            <person name="Michell C.T."/>
            <person name="Saber N."/>
            <person name="Kharbatia N.M."/>
            <person name="Rupper R.R."/>
            <person name="Sharp A.R."/>
            <person name="Dally N."/>
            <person name="Boughton B.A."/>
            <person name="Woo Y.H."/>
            <person name="Gao G."/>
            <person name="Schijlen E.G.W.M."/>
            <person name="Guo X."/>
            <person name="Momin A.A."/>
            <person name="Negrao S."/>
            <person name="Al-Babili S."/>
            <person name="Gehring C."/>
            <person name="Roessner U."/>
            <person name="Jung C."/>
            <person name="Murphy K."/>
            <person name="Arold S.T."/>
            <person name="Gojobori T."/>
            <person name="van der Linden C.G."/>
            <person name="van Loo E.N."/>
            <person name="Jellen E.N."/>
            <person name="Maughan P.J."/>
            <person name="Tester M."/>
        </authorList>
    </citation>
    <scope>NUCLEOTIDE SEQUENCE [LARGE SCALE GENOMIC DNA]</scope>
    <source>
        <strain evidence="5">cv. PI 614886</strain>
    </source>
</reference>
<protein>
    <recommendedName>
        <fullName evidence="7">Beta-glucosidase</fullName>
    </recommendedName>
</protein>
<dbReference type="OMA" id="YLHLYYV"/>
<evidence type="ECO:0000313" key="5">
    <source>
        <dbReference type="EnsemblPlants" id="AUR62000065-RA:cds"/>
    </source>
</evidence>
<dbReference type="Pfam" id="PF00232">
    <property type="entry name" value="Glyco_hydro_1"/>
    <property type="match status" value="1"/>
</dbReference>
<evidence type="ECO:0000256" key="1">
    <source>
        <dbReference type="ARBA" id="ARBA00010838"/>
    </source>
</evidence>
<dbReference type="AlphaFoldDB" id="A0A803KM09"/>